<protein>
    <submittedName>
        <fullName evidence="1">Uncharacterized protein</fullName>
    </submittedName>
</protein>
<proteinExistence type="predicted"/>
<organism evidence="1 2">
    <name type="scientific">Labedaea rhizosphaerae</name>
    <dbReference type="NCBI Taxonomy" id="598644"/>
    <lineage>
        <taxon>Bacteria</taxon>
        <taxon>Bacillati</taxon>
        <taxon>Actinomycetota</taxon>
        <taxon>Actinomycetes</taxon>
        <taxon>Pseudonocardiales</taxon>
        <taxon>Pseudonocardiaceae</taxon>
        <taxon>Labedaea</taxon>
    </lineage>
</organism>
<sequence length="194" mass="20380">MLAGCVAALVGDGWHVVLPSRRYAPIPAEPLERGDYQPGAFARGALAGGRGHKPTANAERKALWVQADWSEPDQLAARAQHALGGPADLLVAWVHSADRAAVMHAVRPLLAEGAPVVEVLGSGATTGDAPDPVLADHPTQQVVLGYVNLGGRTRWLTHDEIAEGVLAAVRRALEGRPPAAHQVGEVPMPYGHRP</sequence>
<gene>
    <name evidence="1" type="ORF">EV186_108134</name>
</gene>
<dbReference type="Proteomes" id="UP000295444">
    <property type="component" value="Unassembled WGS sequence"/>
</dbReference>
<comment type="caution">
    <text evidence="1">The sequence shown here is derived from an EMBL/GenBank/DDBJ whole genome shotgun (WGS) entry which is preliminary data.</text>
</comment>
<dbReference type="EMBL" id="SNXZ01000008">
    <property type="protein sequence ID" value="TDP91923.1"/>
    <property type="molecule type" value="Genomic_DNA"/>
</dbReference>
<dbReference type="AlphaFoldDB" id="A0A4R6RYB3"/>
<dbReference type="OrthoDB" id="4335506at2"/>
<accession>A0A4R6RYB3</accession>
<evidence type="ECO:0000313" key="1">
    <source>
        <dbReference type="EMBL" id="TDP91923.1"/>
    </source>
</evidence>
<keyword evidence="2" id="KW-1185">Reference proteome</keyword>
<reference evidence="1 2" key="1">
    <citation type="submission" date="2019-03" db="EMBL/GenBank/DDBJ databases">
        <title>Genomic Encyclopedia of Type Strains, Phase IV (KMG-IV): sequencing the most valuable type-strain genomes for metagenomic binning, comparative biology and taxonomic classification.</title>
        <authorList>
            <person name="Goeker M."/>
        </authorList>
    </citation>
    <scope>NUCLEOTIDE SEQUENCE [LARGE SCALE GENOMIC DNA]</scope>
    <source>
        <strain evidence="1 2">DSM 45361</strain>
    </source>
</reference>
<evidence type="ECO:0000313" key="2">
    <source>
        <dbReference type="Proteomes" id="UP000295444"/>
    </source>
</evidence>
<name>A0A4R6RYB3_LABRH</name>